<organism evidence="10 11">
    <name type="scientific">Parasedimentitalea psychrophila</name>
    <dbReference type="NCBI Taxonomy" id="2997337"/>
    <lineage>
        <taxon>Bacteria</taxon>
        <taxon>Pseudomonadati</taxon>
        <taxon>Pseudomonadota</taxon>
        <taxon>Alphaproteobacteria</taxon>
        <taxon>Rhodobacterales</taxon>
        <taxon>Paracoccaceae</taxon>
        <taxon>Parasedimentitalea</taxon>
    </lineage>
</organism>
<evidence type="ECO:0000259" key="9">
    <source>
        <dbReference type="Pfam" id="PF14067"/>
    </source>
</evidence>
<geneLocation type="plasmid" evidence="10 11">
    <name>pQS-2</name>
</geneLocation>
<comment type="similarity">
    <text evidence="2">Belongs to the DedA family.</text>
</comment>
<dbReference type="PANTHER" id="PTHR30353">
    <property type="entry name" value="INNER MEMBRANE PROTEIN DEDA-RELATED"/>
    <property type="match status" value="1"/>
</dbReference>
<feature type="transmembrane region" description="Helical" evidence="7">
    <location>
        <begin position="12"/>
        <end position="40"/>
    </location>
</feature>
<keyword evidence="3" id="KW-1003">Cell membrane</keyword>
<evidence type="ECO:0000256" key="4">
    <source>
        <dbReference type="ARBA" id="ARBA00022692"/>
    </source>
</evidence>
<evidence type="ECO:0000256" key="6">
    <source>
        <dbReference type="ARBA" id="ARBA00023136"/>
    </source>
</evidence>
<keyword evidence="5 7" id="KW-1133">Transmembrane helix</keyword>
<evidence type="ECO:0000259" key="8">
    <source>
        <dbReference type="Pfam" id="PF09335"/>
    </source>
</evidence>
<evidence type="ECO:0000313" key="11">
    <source>
        <dbReference type="Proteomes" id="UP001238334"/>
    </source>
</evidence>
<gene>
    <name evidence="10" type="ORF">QPJ95_23625</name>
</gene>
<dbReference type="RefSeq" id="WP_270919694.1">
    <property type="nucleotide sequence ID" value="NZ_CP127249.1"/>
</dbReference>
<dbReference type="GO" id="GO:0005886">
    <property type="term" value="C:plasma membrane"/>
    <property type="evidence" value="ECO:0007669"/>
    <property type="project" value="UniProtKB-SubCell"/>
</dbReference>
<proteinExistence type="inferred from homology"/>
<evidence type="ECO:0000256" key="3">
    <source>
        <dbReference type="ARBA" id="ARBA00022475"/>
    </source>
</evidence>
<dbReference type="Proteomes" id="UP001238334">
    <property type="component" value="Plasmid pQS-2"/>
</dbReference>
<feature type="transmembrane region" description="Helical" evidence="7">
    <location>
        <begin position="178"/>
        <end position="195"/>
    </location>
</feature>
<keyword evidence="4 7" id="KW-0812">Transmembrane</keyword>
<dbReference type="EMBL" id="CP127249">
    <property type="protein sequence ID" value="WIY27786.1"/>
    <property type="molecule type" value="Genomic_DNA"/>
</dbReference>
<sequence length="450" mass="49446">MIETLAQFGNMLLYPAVALIAYFDTLIGVGFFVFGEIAFVTAGVRWAATGDIWIVILVLCAACSGDLTSFGLGRRYGARAASRCLKPLSRRRQWRRARRLLMRYGIGFVIVARLLGPVAWITPFLAGSLAMPARRFALATVPAVLIGAGQFVLLGYFGANAGPLLQRAYAFLSDHMGIFAMGFAIFCATGVIWKMQRGGRLVQLLCAVITAAAIVLGANLYYFFASGAHAATSLEGQPQTVGLCDLKTMDLRVYPGNTNMHLPQPINVLLISDVSPEVVMSGLGWQQNMTFSRDRIGLKTYVELLVKRTPPVSEMYYFGQPAQSAFQLPGSLTERVHIRWWPAGWLGDQQIYVGAISRDEEIAIKYYRAIPALLHDIEPEVDRVRDLLAAQIVGHSELSVLGLAPLQKPVHDGQESDYQTDGRLLVVGSSYRSLLPQYYNCLSLTQNGEV</sequence>
<feature type="transmembrane region" description="Helical" evidence="7">
    <location>
        <begin position="136"/>
        <end position="157"/>
    </location>
</feature>
<evidence type="ECO:0000256" key="5">
    <source>
        <dbReference type="ARBA" id="ARBA00022989"/>
    </source>
</evidence>
<evidence type="ECO:0000256" key="2">
    <source>
        <dbReference type="ARBA" id="ARBA00010792"/>
    </source>
</evidence>
<accession>A0A9Y2L519</accession>
<feature type="domain" description="LssY-like C-terminal" evidence="9">
    <location>
        <begin position="258"/>
        <end position="424"/>
    </location>
</feature>
<comment type="subcellular location">
    <subcellularLocation>
        <location evidence="1">Cell membrane</location>
        <topology evidence="1">Multi-pass membrane protein</topology>
    </subcellularLocation>
</comment>
<keyword evidence="6 7" id="KW-0472">Membrane</keyword>
<evidence type="ECO:0000313" key="10">
    <source>
        <dbReference type="EMBL" id="WIY27786.1"/>
    </source>
</evidence>
<feature type="transmembrane region" description="Helical" evidence="7">
    <location>
        <begin position="201"/>
        <end position="224"/>
    </location>
</feature>
<feature type="transmembrane region" description="Helical" evidence="7">
    <location>
        <begin position="100"/>
        <end position="121"/>
    </location>
</feature>
<dbReference type="InterPro" id="IPR025902">
    <property type="entry name" value="LssY-like-C_dom"/>
</dbReference>
<dbReference type="AlphaFoldDB" id="A0A9Y2L519"/>
<dbReference type="InterPro" id="IPR032818">
    <property type="entry name" value="DedA-like"/>
</dbReference>
<protein>
    <submittedName>
        <fullName evidence="10">LssY C-terminal domain-containing protein</fullName>
    </submittedName>
</protein>
<dbReference type="Pfam" id="PF14067">
    <property type="entry name" value="LssY_C"/>
    <property type="match status" value="1"/>
</dbReference>
<evidence type="ECO:0000256" key="7">
    <source>
        <dbReference type="SAM" id="Phobius"/>
    </source>
</evidence>
<keyword evidence="10" id="KW-0614">Plasmid</keyword>
<dbReference type="InterPro" id="IPR032816">
    <property type="entry name" value="VTT_dom"/>
</dbReference>
<dbReference type="Pfam" id="PF09335">
    <property type="entry name" value="VTT_dom"/>
    <property type="match status" value="1"/>
</dbReference>
<evidence type="ECO:0000256" key="1">
    <source>
        <dbReference type="ARBA" id="ARBA00004651"/>
    </source>
</evidence>
<dbReference type="PANTHER" id="PTHR30353:SF15">
    <property type="entry name" value="INNER MEMBRANE PROTEIN YABI"/>
    <property type="match status" value="1"/>
</dbReference>
<dbReference type="KEGG" id="ppso:QPJ95_23625"/>
<keyword evidence="11" id="KW-1185">Reference proteome</keyword>
<name>A0A9Y2L519_9RHOB</name>
<feature type="transmembrane region" description="Helical" evidence="7">
    <location>
        <begin position="52"/>
        <end position="73"/>
    </location>
</feature>
<reference evidence="10 11" key="1">
    <citation type="submission" date="2023-06" db="EMBL/GenBank/DDBJ databases">
        <title>Parasedimentitalea psychrophila sp. nov., a psychrophilic bacterium isolated from deep-sea sediment.</title>
        <authorList>
            <person name="Li A."/>
        </authorList>
    </citation>
    <scope>NUCLEOTIDE SEQUENCE [LARGE SCALE GENOMIC DNA]</scope>
    <source>
        <strain evidence="10 11">QS115</strain>
        <plasmid evidence="10 11">pQS-2</plasmid>
    </source>
</reference>
<feature type="domain" description="VTT" evidence="8">
    <location>
        <begin position="36"/>
        <end position="156"/>
    </location>
</feature>